<sequence length="89" mass="9862">MAEKTQAQLKERITILGDVKAASFVPWIRRHAEKLGLSQSIFHTSADRIELDVTGPEELIDMMEVGCSLGPIDVWVETIVRTAVGKDVN</sequence>
<proteinExistence type="predicted"/>
<dbReference type="AlphaFoldDB" id="A0A370KK48"/>
<name>A0A370KK48_9HYPH</name>
<evidence type="ECO:0000313" key="3">
    <source>
        <dbReference type="Proteomes" id="UP000254939"/>
    </source>
</evidence>
<reference evidence="2 3" key="1">
    <citation type="submission" date="2017-03" db="EMBL/GenBank/DDBJ databases">
        <title>Genome analysis of Rhizobial strains effectives or ineffectives for nitrogen fixation isolated from bean seeds.</title>
        <authorList>
            <person name="Peralta H."/>
            <person name="Aguilar-Vera A."/>
            <person name="Mora Y."/>
            <person name="Vargas-Lagunas C."/>
            <person name="Girard L."/>
            <person name="Mora J."/>
        </authorList>
    </citation>
    <scope>NUCLEOTIDE SEQUENCE [LARGE SCALE GENOMIC DNA]</scope>
    <source>
        <strain evidence="2 3">CCGM3</strain>
    </source>
</reference>
<dbReference type="SUPFAM" id="SSF54975">
    <property type="entry name" value="Acylphosphatase/BLUF domain-like"/>
    <property type="match status" value="1"/>
</dbReference>
<dbReference type="InterPro" id="IPR001792">
    <property type="entry name" value="Acylphosphatase-like_dom"/>
</dbReference>
<dbReference type="EMBL" id="NAAC01000023">
    <property type="protein sequence ID" value="RDJ07059.1"/>
    <property type="molecule type" value="Genomic_DNA"/>
</dbReference>
<dbReference type="Proteomes" id="UP000254939">
    <property type="component" value="Unassembled WGS sequence"/>
</dbReference>
<organism evidence="2 3">
    <name type="scientific">Rhizobium grahamii</name>
    <dbReference type="NCBI Taxonomy" id="1120045"/>
    <lineage>
        <taxon>Bacteria</taxon>
        <taxon>Pseudomonadati</taxon>
        <taxon>Pseudomonadota</taxon>
        <taxon>Alphaproteobacteria</taxon>
        <taxon>Hyphomicrobiales</taxon>
        <taxon>Rhizobiaceae</taxon>
        <taxon>Rhizobium/Agrobacterium group</taxon>
        <taxon>Rhizobium</taxon>
    </lineage>
</organism>
<dbReference type="Gene3D" id="3.30.70.100">
    <property type="match status" value="1"/>
</dbReference>
<evidence type="ECO:0000313" key="2">
    <source>
        <dbReference type="EMBL" id="RDJ07059.1"/>
    </source>
</evidence>
<accession>A0A370KK48</accession>
<gene>
    <name evidence="2" type="ORF">B5K06_21675</name>
</gene>
<comment type="caution">
    <text evidence="2">The sequence shown here is derived from an EMBL/GenBank/DDBJ whole genome shotgun (WGS) entry which is preliminary data.</text>
</comment>
<dbReference type="Pfam" id="PF00708">
    <property type="entry name" value="Acylphosphatase"/>
    <property type="match status" value="1"/>
</dbReference>
<evidence type="ECO:0000259" key="1">
    <source>
        <dbReference type="Pfam" id="PF00708"/>
    </source>
</evidence>
<feature type="domain" description="Acylphosphatase-like" evidence="1">
    <location>
        <begin position="12"/>
        <end position="67"/>
    </location>
</feature>
<dbReference type="OrthoDB" id="7774747at2"/>
<dbReference type="RefSeq" id="WP_016557370.1">
    <property type="nucleotide sequence ID" value="NZ_KZ857264.1"/>
</dbReference>
<dbReference type="InterPro" id="IPR036046">
    <property type="entry name" value="Acylphosphatase-like_dom_sf"/>
</dbReference>
<protein>
    <submittedName>
        <fullName evidence="2">Acylphosphatase</fullName>
    </submittedName>
</protein>